<dbReference type="PANTHER" id="PTHR30537">
    <property type="entry name" value="HTH-TYPE TRANSCRIPTIONAL REGULATOR"/>
    <property type="match status" value="1"/>
</dbReference>
<dbReference type="Gene3D" id="3.40.190.290">
    <property type="match status" value="1"/>
</dbReference>
<sequence length="299" mass="31851">MDKNSPGWELWRTFDAVMREGSLSAAARALGLTQPTAGRHIAELEAALSAGALFTRSARGLRPTDVARALAPHAKAMAASAAALVRAASAPTDAAAGVVRISASEVIGAEVLPAILATLNAAYPDLTVELLLTNRSSDLLRRDADLAIRMTQPKQQALLAKSIGHIRLGFYAHLDYLARSAPIAGAADLANHALIGFDRDTASLRAINAVWPDLPSFSLRTDNQLAQIAAVRAGFGIGVVQDPIARRDPALRPVLRDTFIAHLPVWIVMHEDLRSTHRMRIVFDALIEGLKAHVVAGAE</sequence>
<dbReference type="InterPro" id="IPR036390">
    <property type="entry name" value="WH_DNA-bd_sf"/>
</dbReference>
<evidence type="ECO:0000256" key="4">
    <source>
        <dbReference type="ARBA" id="ARBA00023163"/>
    </source>
</evidence>
<comment type="caution">
    <text evidence="6">The sequence shown here is derived from an EMBL/GenBank/DDBJ whole genome shotgun (WGS) entry which is preliminary data.</text>
</comment>
<evidence type="ECO:0000259" key="5">
    <source>
        <dbReference type="PROSITE" id="PS50931"/>
    </source>
</evidence>
<dbReference type="SUPFAM" id="SSF53850">
    <property type="entry name" value="Periplasmic binding protein-like II"/>
    <property type="match status" value="1"/>
</dbReference>
<reference evidence="6 7" key="1">
    <citation type="submission" date="2023-10" db="EMBL/GenBank/DDBJ databases">
        <title>Sphingomonas sp. HF-S4 16S ribosomal RNA gene Genome sequencing and assembly.</title>
        <authorList>
            <person name="Lee H."/>
        </authorList>
    </citation>
    <scope>NUCLEOTIDE SEQUENCE [LARGE SCALE GENOMIC DNA]</scope>
    <source>
        <strain evidence="6 7">HF-S4</strain>
    </source>
</reference>
<dbReference type="EMBL" id="JAWJEJ010000001">
    <property type="protein sequence ID" value="MDV3456206.1"/>
    <property type="molecule type" value="Genomic_DNA"/>
</dbReference>
<dbReference type="InterPro" id="IPR036388">
    <property type="entry name" value="WH-like_DNA-bd_sf"/>
</dbReference>
<accession>A0ABU3Y4L7</accession>
<keyword evidence="4" id="KW-0804">Transcription</keyword>
<dbReference type="PROSITE" id="PS50931">
    <property type="entry name" value="HTH_LYSR"/>
    <property type="match status" value="1"/>
</dbReference>
<keyword evidence="3" id="KW-0238">DNA-binding</keyword>
<dbReference type="RefSeq" id="WP_317225402.1">
    <property type="nucleotide sequence ID" value="NZ_JAWJEJ010000001.1"/>
</dbReference>
<evidence type="ECO:0000313" key="7">
    <source>
        <dbReference type="Proteomes" id="UP001273531"/>
    </source>
</evidence>
<evidence type="ECO:0000256" key="2">
    <source>
        <dbReference type="ARBA" id="ARBA00023015"/>
    </source>
</evidence>
<feature type="domain" description="HTH lysR-type" evidence="5">
    <location>
        <begin position="6"/>
        <end position="64"/>
    </location>
</feature>
<gene>
    <name evidence="6" type="ORF">RZN05_04360</name>
</gene>
<evidence type="ECO:0000256" key="3">
    <source>
        <dbReference type="ARBA" id="ARBA00023125"/>
    </source>
</evidence>
<keyword evidence="7" id="KW-1185">Reference proteome</keyword>
<dbReference type="Proteomes" id="UP001273531">
    <property type="component" value="Unassembled WGS sequence"/>
</dbReference>
<comment type="similarity">
    <text evidence="1">Belongs to the LysR transcriptional regulatory family.</text>
</comment>
<dbReference type="InterPro" id="IPR058163">
    <property type="entry name" value="LysR-type_TF_proteobact-type"/>
</dbReference>
<dbReference type="InterPro" id="IPR005119">
    <property type="entry name" value="LysR_subst-bd"/>
</dbReference>
<dbReference type="Pfam" id="PF00126">
    <property type="entry name" value="HTH_1"/>
    <property type="match status" value="1"/>
</dbReference>
<dbReference type="PANTHER" id="PTHR30537:SF3">
    <property type="entry name" value="TRANSCRIPTIONAL REGULATORY PROTEIN"/>
    <property type="match status" value="1"/>
</dbReference>
<protein>
    <submittedName>
        <fullName evidence="6">LysR family transcriptional regulator</fullName>
    </submittedName>
</protein>
<evidence type="ECO:0000313" key="6">
    <source>
        <dbReference type="EMBL" id="MDV3456206.1"/>
    </source>
</evidence>
<proteinExistence type="inferred from homology"/>
<evidence type="ECO:0000256" key="1">
    <source>
        <dbReference type="ARBA" id="ARBA00009437"/>
    </source>
</evidence>
<keyword evidence="2" id="KW-0805">Transcription regulation</keyword>
<name>A0ABU3Y4L7_9SPHN</name>
<dbReference type="InterPro" id="IPR000847">
    <property type="entry name" value="LysR_HTH_N"/>
</dbReference>
<dbReference type="Gene3D" id="1.10.10.10">
    <property type="entry name" value="Winged helix-like DNA-binding domain superfamily/Winged helix DNA-binding domain"/>
    <property type="match status" value="1"/>
</dbReference>
<dbReference type="Pfam" id="PF03466">
    <property type="entry name" value="LysR_substrate"/>
    <property type="match status" value="1"/>
</dbReference>
<dbReference type="SUPFAM" id="SSF46785">
    <property type="entry name" value="Winged helix' DNA-binding domain"/>
    <property type="match status" value="1"/>
</dbReference>
<organism evidence="6 7">
    <name type="scientific">Sphingomonas agrestis</name>
    <dbReference type="NCBI Taxonomy" id="3080540"/>
    <lineage>
        <taxon>Bacteria</taxon>
        <taxon>Pseudomonadati</taxon>
        <taxon>Pseudomonadota</taxon>
        <taxon>Alphaproteobacteria</taxon>
        <taxon>Sphingomonadales</taxon>
        <taxon>Sphingomonadaceae</taxon>
        <taxon>Sphingomonas</taxon>
    </lineage>
</organism>